<dbReference type="HOGENOM" id="CLU_131974_0_0_0"/>
<dbReference type="KEGG" id="cav:M832_04380"/>
<keyword evidence="1" id="KW-0472">Membrane</keyword>
<protein>
    <submittedName>
        <fullName evidence="2">Uncharacterized protein</fullName>
    </submittedName>
</protein>
<keyword evidence="1" id="KW-0812">Transmembrane</keyword>
<evidence type="ECO:0000313" key="2">
    <source>
        <dbReference type="EMBL" id="AHK63303.1"/>
    </source>
</evidence>
<proteinExistence type="predicted"/>
<gene>
    <name evidence="2" type="ORF">M832_04380</name>
</gene>
<dbReference type="AlphaFoldDB" id="W8JR22"/>
<keyword evidence="1" id="KW-1133">Transmembrane helix</keyword>
<accession>W8JR22</accession>
<organism evidence="2 3">
    <name type="scientific">Chlamydia avium 10DC88</name>
    <dbReference type="NCBI Taxonomy" id="1229831"/>
    <lineage>
        <taxon>Bacteria</taxon>
        <taxon>Pseudomonadati</taxon>
        <taxon>Chlamydiota</taxon>
        <taxon>Chlamydiia</taxon>
        <taxon>Chlamydiales</taxon>
        <taxon>Chlamydiaceae</taxon>
        <taxon>Chlamydia/Chlamydophila group</taxon>
        <taxon>Chlamydia</taxon>
    </lineage>
</organism>
<dbReference type="Proteomes" id="UP000019433">
    <property type="component" value="Chromosome"/>
</dbReference>
<name>W8JR22_9CHLA</name>
<evidence type="ECO:0000256" key="1">
    <source>
        <dbReference type="SAM" id="Phobius"/>
    </source>
</evidence>
<dbReference type="EMBL" id="CP006571">
    <property type="protein sequence ID" value="AHK63303.1"/>
    <property type="molecule type" value="Genomic_DNA"/>
</dbReference>
<reference evidence="2 3" key="1">
    <citation type="journal article" date="2014" name="Syst. Appl. Microbiol.">
        <title>Evidence for the existence of two new members of the family Chlamydiaceae and proposal of Chlamydia avium sp. nov. and Chlamydia gallinacea sp. nov.</title>
        <authorList>
            <person name="Sachse K."/>
            <person name="Laroucau K."/>
            <person name="Riege K."/>
            <person name="Wehner S."/>
            <person name="Dilcher M."/>
            <person name="Creasy H.H."/>
            <person name="Weidmann M."/>
            <person name="Myers G."/>
            <person name="Vorimore F."/>
            <person name="Vicari N."/>
            <person name="Magnino S."/>
            <person name="Liebler-Tenorio E."/>
            <person name="Ruettger A."/>
            <person name="Bavoil P.M."/>
            <person name="Hufert F.T."/>
            <person name="Rossello-Mora R."/>
            <person name="Marz M."/>
        </authorList>
    </citation>
    <scope>NUCLEOTIDE SEQUENCE [LARGE SCALE GENOMIC DNA]</scope>
    <source>
        <strain evidence="2 3">10DC88</strain>
    </source>
</reference>
<evidence type="ECO:0000313" key="3">
    <source>
        <dbReference type="Proteomes" id="UP000019433"/>
    </source>
</evidence>
<sequence length="168" mass="19446">MNITSQQIIQFYHHHTPEGYPVHLIEKIPTVIQNPLHRSCCEKFLSYLPLFSTYIGFRTLLRISSLEESLEIRVGISKICSLSPCLEMNSAIASIRRNAWLELLGIKSLFVIFHVVIRVIRFFYLTVSNKNTFCSDFNKISSRGNYRFDQLNSDNILLQNCCCCCCKL</sequence>
<feature type="transmembrane region" description="Helical" evidence="1">
    <location>
        <begin position="104"/>
        <end position="124"/>
    </location>
</feature>